<evidence type="ECO:0000259" key="2">
    <source>
        <dbReference type="Pfam" id="PF13649"/>
    </source>
</evidence>
<dbReference type="EMBL" id="ACVN02000182">
    <property type="protein sequence ID" value="ERK55575.1"/>
    <property type="molecule type" value="Genomic_DNA"/>
</dbReference>
<comment type="caution">
    <text evidence="3">The sequence shown here is derived from an EMBL/GenBank/DDBJ whole genome shotgun (WGS) entry which is preliminary data.</text>
</comment>
<evidence type="ECO:0000313" key="3">
    <source>
        <dbReference type="EMBL" id="ERK55575.1"/>
    </source>
</evidence>
<protein>
    <submittedName>
        <fullName evidence="3">Methyltransferase domain protein</fullName>
    </submittedName>
</protein>
<keyword evidence="3" id="KW-0489">Methyltransferase</keyword>
<dbReference type="CDD" id="cd02440">
    <property type="entry name" value="AdoMet_MTases"/>
    <property type="match status" value="1"/>
</dbReference>
<reference evidence="3" key="1">
    <citation type="submission" date="2013-08" db="EMBL/GenBank/DDBJ databases">
        <authorList>
            <person name="Durkin A.S."/>
            <person name="Haft D.R."/>
            <person name="McCorrison J."/>
            <person name="Torralba M."/>
            <person name="Gillis M."/>
            <person name="Haft D.H."/>
            <person name="Methe B."/>
            <person name="Sutton G."/>
            <person name="Nelson K.E."/>
        </authorList>
    </citation>
    <scope>NUCLEOTIDE SEQUENCE [LARGE SCALE GENOMIC DNA]</scope>
    <source>
        <strain evidence="3">F0233</strain>
    </source>
</reference>
<dbReference type="GO" id="GO:0008168">
    <property type="term" value="F:methyltransferase activity"/>
    <property type="evidence" value="ECO:0007669"/>
    <property type="project" value="UniProtKB-KW"/>
</dbReference>
<keyword evidence="3" id="KW-0808">Transferase</keyword>
<feature type="domain" description="Methyltransferase" evidence="2">
    <location>
        <begin position="54"/>
        <end position="145"/>
    </location>
</feature>
<evidence type="ECO:0000313" key="4">
    <source>
        <dbReference type="Proteomes" id="UP000017052"/>
    </source>
</evidence>
<dbReference type="GO" id="GO:0032259">
    <property type="term" value="P:methylation"/>
    <property type="evidence" value="ECO:0007669"/>
    <property type="project" value="UniProtKB-KW"/>
</dbReference>
<dbReference type="GeneID" id="95359305"/>
<dbReference type="Proteomes" id="UP000017052">
    <property type="component" value="Unassembled WGS sequence"/>
</dbReference>
<accession>U2PYI1</accession>
<dbReference type="Pfam" id="PF13649">
    <property type="entry name" value="Methyltransf_25"/>
    <property type="match status" value="1"/>
</dbReference>
<dbReference type="AlphaFoldDB" id="U2PYI1"/>
<evidence type="ECO:0000256" key="1">
    <source>
        <dbReference type="SAM" id="MobiDB-lite"/>
    </source>
</evidence>
<organism evidence="3 4">
    <name type="scientific">Propionibacterium acidifaciens F0233</name>
    <dbReference type="NCBI Taxonomy" id="553198"/>
    <lineage>
        <taxon>Bacteria</taxon>
        <taxon>Bacillati</taxon>
        <taxon>Actinomycetota</taxon>
        <taxon>Actinomycetes</taxon>
        <taxon>Propionibacteriales</taxon>
        <taxon>Propionibacteriaceae</taxon>
        <taxon>Propionibacterium</taxon>
    </lineage>
</organism>
<dbReference type="SUPFAM" id="SSF53335">
    <property type="entry name" value="S-adenosyl-L-methionine-dependent methyltransferases"/>
    <property type="match status" value="1"/>
</dbReference>
<dbReference type="Gene3D" id="3.40.50.150">
    <property type="entry name" value="Vaccinia Virus protein VP39"/>
    <property type="match status" value="1"/>
</dbReference>
<dbReference type="OrthoDB" id="9786503at2"/>
<gene>
    <name evidence="3" type="ORF">HMPREF0682_0534</name>
</gene>
<feature type="region of interest" description="Disordered" evidence="1">
    <location>
        <begin position="1"/>
        <end position="23"/>
    </location>
</feature>
<dbReference type="InterPro" id="IPR041698">
    <property type="entry name" value="Methyltransf_25"/>
</dbReference>
<dbReference type="RefSeq" id="WP_021797564.1">
    <property type="nucleotide sequence ID" value="NZ_ACVN02000182.1"/>
</dbReference>
<sequence length="214" mass="22573">MSHASPTAHDEAAPDPSDPAYWDTRYGESGRVWSGDPNGALVDEAAGLAPGRALDVGCGEGADAIWLASQGWRTTGLDVSIVALERARANGAKAGVDVEWLHAGLLDADLDPGSFQLVSAQYPALGRTADRAAERLLTSLVAPGGTLLFIHHDVSGSPHGHHGDFGGVVMPQHVLRVLDDGWTILTNQTRQRRVSGGAGALHTRDIVLRAQRTR</sequence>
<keyword evidence="4" id="KW-1185">Reference proteome</keyword>
<dbReference type="InterPro" id="IPR029063">
    <property type="entry name" value="SAM-dependent_MTases_sf"/>
</dbReference>
<proteinExistence type="predicted"/>
<name>U2PYI1_9ACTN</name>